<dbReference type="GO" id="GO:0004674">
    <property type="term" value="F:protein serine/threonine kinase activity"/>
    <property type="evidence" value="ECO:0007669"/>
    <property type="project" value="TreeGrafter"/>
</dbReference>
<dbReference type="SUPFAM" id="SSF56112">
    <property type="entry name" value="Protein kinase-like (PK-like)"/>
    <property type="match status" value="1"/>
</dbReference>
<dbReference type="InterPro" id="IPR008266">
    <property type="entry name" value="Tyr_kinase_AS"/>
</dbReference>
<feature type="region of interest" description="Disordered" evidence="1">
    <location>
        <begin position="186"/>
        <end position="206"/>
    </location>
</feature>
<dbReference type="PANTHER" id="PTHR44329">
    <property type="entry name" value="SERINE/THREONINE-PROTEIN KINASE TNNI3K-RELATED"/>
    <property type="match status" value="1"/>
</dbReference>
<dbReference type="InterPro" id="IPR011009">
    <property type="entry name" value="Kinase-like_dom_sf"/>
</dbReference>
<name>A0A2N1NXY2_9GLOM</name>
<proteinExistence type="predicted"/>
<dbReference type="Pfam" id="PF07714">
    <property type="entry name" value="PK_Tyr_Ser-Thr"/>
    <property type="match status" value="1"/>
</dbReference>
<reference evidence="3 4" key="2">
    <citation type="submission" date="2017-10" db="EMBL/GenBank/DDBJ databases">
        <title>Extensive intraspecific genome diversity in a model arbuscular mycorrhizal fungus.</title>
        <authorList>
            <person name="Chen E.C.H."/>
            <person name="Morin E."/>
            <person name="Baudet D."/>
            <person name="Noel J."/>
            <person name="Ndikumana S."/>
            <person name="Charron P."/>
            <person name="St-Onge C."/>
            <person name="Giorgi J."/>
            <person name="Grigoriev I.V."/>
            <person name="Roux C."/>
            <person name="Martin F.M."/>
            <person name="Corradi N."/>
        </authorList>
    </citation>
    <scope>NUCLEOTIDE SEQUENCE [LARGE SCALE GENOMIC DNA]</scope>
    <source>
        <strain evidence="3 4">C2</strain>
    </source>
</reference>
<accession>A0A2N1NXY2</accession>
<dbReference type="PROSITE" id="PS50011">
    <property type="entry name" value="PROTEIN_KINASE_DOM"/>
    <property type="match status" value="1"/>
</dbReference>
<reference evidence="3 4" key="1">
    <citation type="submission" date="2016-04" db="EMBL/GenBank/DDBJ databases">
        <title>Genome analyses suggest a sexual origin of heterokaryosis in a supposedly ancient asexual fungus.</title>
        <authorList>
            <person name="Ropars J."/>
            <person name="Sedzielewska K."/>
            <person name="Noel J."/>
            <person name="Charron P."/>
            <person name="Farinelli L."/>
            <person name="Marton T."/>
            <person name="Kruger M."/>
            <person name="Pelin A."/>
            <person name="Brachmann A."/>
            <person name="Corradi N."/>
        </authorList>
    </citation>
    <scope>NUCLEOTIDE SEQUENCE [LARGE SCALE GENOMIC DNA]</scope>
    <source>
        <strain evidence="3 4">C2</strain>
    </source>
</reference>
<dbReference type="AlphaFoldDB" id="A0A2N1NXY2"/>
<dbReference type="GO" id="GO:0005524">
    <property type="term" value="F:ATP binding"/>
    <property type="evidence" value="ECO:0007669"/>
    <property type="project" value="InterPro"/>
</dbReference>
<dbReference type="VEuPathDB" id="FungiDB:RhiirA1_529427"/>
<dbReference type="InterPro" id="IPR000719">
    <property type="entry name" value="Prot_kinase_dom"/>
</dbReference>
<organism evidence="3 4">
    <name type="scientific">Rhizophagus irregularis</name>
    <dbReference type="NCBI Taxonomy" id="588596"/>
    <lineage>
        <taxon>Eukaryota</taxon>
        <taxon>Fungi</taxon>
        <taxon>Fungi incertae sedis</taxon>
        <taxon>Mucoromycota</taxon>
        <taxon>Glomeromycotina</taxon>
        <taxon>Glomeromycetes</taxon>
        <taxon>Glomerales</taxon>
        <taxon>Glomeraceae</taxon>
        <taxon>Rhizophagus</taxon>
    </lineage>
</organism>
<feature type="compositionally biased region" description="Low complexity" evidence="1">
    <location>
        <begin position="187"/>
        <end position="206"/>
    </location>
</feature>
<evidence type="ECO:0000256" key="1">
    <source>
        <dbReference type="SAM" id="MobiDB-lite"/>
    </source>
</evidence>
<protein>
    <recommendedName>
        <fullName evidence="2">Protein kinase domain-containing protein</fullName>
    </recommendedName>
</protein>
<dbReference type="PROSITE" id="PS00109">
    <property type="entry name" value="PROTEIN_KINASE_TYR"/>
    <property type="match status" value="1"/>
</dbReference>
<comment type="caution">
    <text evidence="3">The sequence shown here is derived from an EMBL/GenBank/DDBJ whole genome shotgun (WGS) entry which is preliminary data.</text>
</comment>
<dbReference type="InterPro" id="IPR051681">
    <property type="entry name" value="Ser/Thr_Kinases-Pseudokinases"/>
</dbReference>
<dbReference type="Gene3D" id="1.10.510.10">
    <property type="entry name" value="Transferase(Phosphotransferase) domain 1"/>
    <property type="match status" value="1"/>
</dbReference>
<dbReference type="Proteomes" id="UP000233469">
    <property type="component" value="Unassembled WGS sequence"/>
</dbReference>
<gene>
    <name evidence="3" type="ORF">RhiirC2_843230</name>
</gene>
<dbReference type="EMBL" id="LLXL01000072">
    <property type="protein sequence ID" value="PKK78712.1"/>
    <property type="molecule type" value="Genomic_DNA"/>
</dbReference>
<dbReference type="InterPro" id="IPR001245">
    <property type="entry name" value="Ser-Thr/Tyr_kinase_cat_dom"/>
</dbReference>
<evidence type="ECO:0000313" key="3">
    <source>
        <dbReference type="EMBL" id="PKK78712.1"/>
    </source>
</evidence>
<feature type="domain" description="Protein kinase" evidence="2">
    <location>
        <begin position="1"/>
        <end position="181"/>
    </location>
</feature>
<sequence>MVYESATIFPDIFPIESILVLMKKIVHLDLRSANILLKYEENEKTLMPKISNFLWSRDFYSGKTSAYPTIIISSGEEVWKRWYDSERLSNMRQFQIPTTSADIYSLGLLFWEIAWCKPRNLPFKEVSIEKLYHHLRQYNHENLPELPVDYQHWRLLISKMWKFKAEDRCDINTVEMLMQRLYKGRSDSTSSVSSPISPTSPSNIFN</sequence>
<dbReference type="VEuPathDB" id="FungiDB:FUN_021553"/>
<evidence type="ECO:0000259" key="2">
    <source>
        <dbReference type="PROSITE" id="PS50011"/>
    </source>
</evidence>
<evidence type="ECO:0000313" key="4">
    <source>
        <dbReference type="Proteomes" id="UP000233469"/>
    </source>
</evidence>